<dbReference type="KEGG" id="pdt:Prede_1646"/>
<organism evidence="1 2">
    <name type="scientific">Prevotella dentalis (strain ATCC 49559 / DSM 3688 / JCM 13448 / NCTC 12043 / ES 2772)</name>
    <name type="common">Mitsuokella dentalis</name>
    <dbReference type="NCBI Taxonomy" id="908937"/>
    <lineage>
        <taxon>Bacteria</taxon>
        <taxon>Pseudomonadati</taxon>
        <taxon>Bacteroidota</taxon>
        <taxon>Bacteroidia</taxon>
        <taxon>Bacteroidales</taxon>
        <taxon>Prevotellaceae</taxon>
        <taxon>Prevotella</taxon>
    </lineage>
</organism>
<dbReference type="EMBL" id="CP003369">
    <property type="protein sequence ID" value="AGB28950.1"/>
    <property type="molecule type" value="Genomic_DNA"/>
</dbReference>
<gene>
    <name evidence="1" type="ordered locus">Prede_1646</name>
</gene>
<dbReference type="HOGENOM" id="CLU_3357702_0_0_10"/>
<dbReference type="AlphaFoldDB" id="L0JBQ2"/>
<protein>
    <submittedName>
        <fullName evidence="1">Uncharacterized protein</fullName>
    </submittedName>
</protein>
<name>L0JBQ2_PREDD</name>
<dbReference type="Proteomes" id="UP000010862">
    <property type="component" value="Chromosome 2"/>
</dbReference>
<proteinExistence type="predicted"/>
<evidence type="ECO:0000313" key="1">
    <source>
        <dbReference type="EMBL" id="AGB28950.1"/>
    </source>
</evidence>
<accession>L0JBQ2</accession>
<keyword evidence="2" id="KW-1185">Reference proteome</keyword>
<evidence type="ECO:0000313" key="2">
    <source>
        <dbReference type="Proteomes" id="UP000010862"/>
    </source>
</evidence>
<sequence length="36" mass="4325">MIKALQHVELNTIVYYQSHIVMPKYLLCFMTVLKKQ</sequence>
<reference evidence="1" key="1">
    <citation type="submission" date="2012-02" db="EMBL/GenBank/DDBJ databases">
        <title>Complete sequence of chromosome 2 of Prevotella dentalis DSM 3688.</title>
        <authorList>
            <consortium name="US DOE Joint Genome Institute (JGI-PGF)"/>
            <person name="Lucas S."/>
            <person name="Copeland A."/>
            <person name="Lapidus A."/>
            <person name="Glavina del Rio T."/>
            <person name="Dalin E."/>
            <person name="Tice H."/>
            <person name="Bruce D."/>
            <person name="Goodwin L."/>
            <person name="Pitluck S."/>
            <person name="Peters L."/>
            <person name="Mikhailova N."/>
            <person name="Chertkov O."/>
            <person name="Kyrpides N."/>
            <person name="Mavromatis K."/>
            <person name="Ivanova N."/>
            <person name="Brettin T."/>
            <person name="Detter J.C."/>
            <person name="Han C."/>
            <person name="Larimer F."/>
            <person name="Land M."/>
            <person name="Hauser L."/>
            <person name="Markowitz V."/>
            <person name="Cheng J.-F."/>
            <person name="Hugenholtz P."/>
            <person name="Woyke T."/>
            <person name="Wu D."/>
            <person name="Gronow S."/>
            <person name="Wellnitz S."/>
            <person name="Brambilla E."/>
            <person name="Klenk H.-P."/>
            <person name="Eisen J.A."/>
        </authorList>
    </citation>
    <scope>NUCLEOTIDE SEQUENCE</scope>
    <source>
        <strain evidence="1">DSM 3688</strain>
    </source>
</reference>